<dbReference type="PROSITE" id="PS50294">
    <property type="entry name" value="WD_REPEATS_REGION"/>
    <property type="match status" value="1"/>
</dbReference>
<dbReference type="InterPro" id="IPR015943">
    <property type="entry name" value="WD40/YVTN_repeat-like_dom_sf"/>
</dbReference>
<keyword evidence="10" id="KW-1185">Reference proteome</keyword>
<proteinExistence type="inferred from homology"/>
<evidence type="ECO:0000256" key="2">
    <source>
        <dbReference type="ARBA" id="ARBA00010143"/>
    </source>
</evidence>
<dbReference type="PANTHER" id="PTHR18763:SF0">
    <property type="entry name" value="WD REPEAT-CONTAINING PROTEIN 18"/>
    <property type="match status" value="1"/>
</dbReference>
<keyword evidence="7" id="KW-0175">Coiled coil</keyword>
<keyword evidence="3 5" id="KW-0853">WD repeat</keyword>
<dbReference type="GO" id="GO:0006364">
    <property type="term" value="P:rRNA processing"/>
    <property type="evidence" value="ECO:0007669"/>
    <property type="project" value="UniProtKB-UniRule"/>
</dbReference>
<dbReference type="InterPro" id="IPR001680">
    <property type="entry name" value="WD40_rpt"/>
</dbReference>
<dbReference type="FunFam" id="2.130.10.10:FF:000929">
    <property type="entry name" value="Ribosomal assembly complex component Ipi3"/>
    <property type="match status" value="1"/>
</dbReference>
<dbReference type="PROSITE" id="PS50082">
    <property type="entry name" value="WD_REPEATS_2"/>
    <property type="match status" value="1"/>
</dbReference>
<feature type="compositionally biased region" description="Acidic residues" evidence="8">
    <location>
        <begin position="554"/>
        <end position="575"/>
    </location>
</feature>
<organism evidence="9 10">
    <name type="scientific">Clohesyomyces aquaticus</name>
    <dbReference type="NCBI Taxonomy" id="1231657"/>
    <lineage>
        <taxon>Eukaryota</taxon>
        <taxon>Fungi</taxon>
        <taxon>Dikarya</taxon>
        <taxon>Ascomycota</taxon>
        <taxon>Pezizomycotina</taxon>
        <taxon>Dothideomycetes</taxon>
        <taxon>Pleosporomycetidae</taxon>
        <taxon>Pleosporales</taxon>
        <taxon>Lindgomycetaceae</taxon>
        <taxon>Clohesyomyces</taxon>
    </lineage>
</organism>
<evidence type="ECO:0000256" key="7">
    <source>
        <dbReference type="SAM" id="Coils"/>
    </source>
</evidence>
<evidence type="ECO:0000256" key="6">
    <source>
        <dbReference type="RuleBase" id="RU369067"/>
    </source>
</evidence>
<dbReference type="STRING" id="1231657.A0A1Y2ABS2"/>
<evidence type="ECO:0000313" key="10">
    <source>
        <dbReference type="Proteomes" id="UP000193144"/>
    </source>
</evidence>
<protein>
    <recommendedName>
        <fullName evidence="6">Pre-rRNA-processing protein IPI3</fullName>
    </recommendedName>
</protein>
<dbReference type="SUPFAM" id="SSF50978">
    <property type="entry name" value="WD40 repeat-like"/>
    <property type="match status" value="1"/>
</dbReference>
<reference evidence="9 10" key="1">
    <citation type="submission" date="2016-07" db="EMBL/GenBank/DDBJ databases">
        <title>Pervasive Adenine N6-methylation of Active Genes in Fungi.</title>
        <authorList>
            <consortium name="DOE Joint Genome Institute"/>
            <person name="Mondo S.J."/>
            <person name="Dannebaum R.O."/>
            <person name="Kuo R.C."/>
            <person name="Labutti K."/>
            <person name="Haridas S."/>
            <person name="Kuo A."/>
            <person name="Salamov A."/>
            <person name="Ahrendt S.R."/>
            <person name="Lipzen A."/>
            <person name="Sullivan W."/>
            <person name="Andreopoulos W.B."/>
            <person name="Clum A."/>
            <person name="Lindquist E."/>
            <person name="Daum C."/>
            <person name="Ramamoorthy G.K."/>
            <person name="Gryganskyi A."/>
            <person name="Culley D."/>
            <person name="Magnuson J.K."/>
            <person name="James T.Y."/>
            <person name="O'Malley M.A."/>
            <person name="Stajich J.E."/>
            <person name="Spatafora J.W."/>
            <person name="Visel A."/>
            <person name="Grigoriev I.V."/>
        </authorList>
    </citation>
    <scope>NUCLEOTIDE SEQUENCE [LARGE SCALE GENOMIC DNA]</scope>
    <source>
        <strain evidence="9 10">CBS 115471</strain>
    </source>
</reference>
<comment type="caution">
    <text evidence="9">The sequence shown here is derived from an EMBL/GenBank/DDBJ whole genome shotgun (WGS) entry which is preliminary data.</text>
</comment>
<evidence type="ECO:0000313" key="9">
    <source>
        <dbReference type="EMBL" id="ORY19737.1"/>
    </source>
</evidence>
<dbReference type="Pfam" id="PF00400">
    <property type="entry name" value="WD40"/>
    <property type="match status" value="2"/>
</dbReference>
<dbReference type="PANTHER" id="PTHR18763">
    <property type="entry name" value="WD-REPEAT PROTEIN 18"/>
    <property type="match status" value="1"/>
</dbReference>
<comment type="similarity">
    <text evidence="2 6">Belongs to the WD repeat IPI3/WDR18 family.</text>
</comment>
<gene>
    <name evidence="9" type="ORF">BCR34DRAFT_471440</name>
</gene>
<dbReference type="Gene3D" id="2.130.10.10">
    <property type="entry name" value="YVTN repeat-like/Quinoprotein amine dehydrogenase"/>
    <property type="match status" value="2"/>
</dbReference>
<feature type="region of interest" description="Disordered" evidence="8">
    <location>
        <begin position="500"/>
        <end position="575"/>
    </location>
</feature>
<dbReference type="EMBL" id="MCFA01000001">
    <property type="protein sequence ID" value="ORY19737.1"/>
    <property type="molecule type" value="Genomic_DNA"/>
</dbReference>
<dbReference type="GO" id="GO:0005656">
    <property type="term" value="C:nuclear pre-replicative complex"/>
    <property type="evidence" value="ECO:0007669"/>
    <property type="project" value="TreeGrafter"/>
</dbReference>
<comment type="subcellular location">
    <subcellularLocation>
        <location evidence="6">Nucleus</location>
    </subcellularLocation>
</comment>
<keyword evidence="6" id="KW-0698">rRNA processing</keyword>
<keyword evidence="4" id="KW-0677">Repeat</keyword>
<dbReference type="AlphaFoldDB" id="A0A1Y2ABS2"/>
<evidence type="ECO:0000256" key="8">
    <source>
        <dbReference type="SAM" id="MobiDB-lite"/>
    </source>
</evidence>
<evidence type="ECO:0000256" key="5">
    <source>
        <dbReference type="PROSITE-ProRule" id="PRU00221"/>
    </source>
</evidence>
<evidence type="ECO:0000256" key="4">
    <source>
        <dbReference type="ARBA" id="ARBA00022737"/>
    </source>
</evidence>
<dbReference type="OrthoDB" id="756370at2759"/>
<feature type="coiled-coil region" evidence="7">
    <location>
        <begin position="465"/>
        <end position="492"/>
    </location>
</feature>
<feature type="compositionally biased region" description="Basic residues" evidence="8">
    <location>
        <begin position="502"/>
        <end position="515"/>
    </location>
</feature>
<dbReference type="GO" id="GO:0120330">
    <property type="term" value="C:rixosome complex"/>
    <property type="evidence" value="ECO:0007669"/>
    <property type="project" value="UniProtKB-UniRule"/>
</dbReference>
<evidence type="ECO:0000256" key="1">
    <source>
        <dbReference type="ARBA" id="ARBA00002355"/>
    </source>
</evidence>
<dbReference type="SMART" id="SM00320">
    <property type="entry name" value="WD40"/>
    <property type="match status" value="4"/>
</dbReference>
<dbReference type="GO" id="GO:0006261">
    <property type="term" value="P:DNA-templated DNA replication"/>
    <property type="evidence" value="ECO:0007669"/>
    <property type="project" value="TreeGrafter"/>
</dbReference>
<keyword evidence="6" id="KW-0539">Nucleus</keyword>
<dbReference type="InterPro" id="IPR036322">
    <property type="entry name" value="WD40_repeat_dom_sf"/>
</dbReference>
<accession>A0A1Y2ABS2</accession>
<dbReference type="Proteomes" id="UP000193144">
    <property type="component" value="Unassembled WGS sequence"/>
</dbReference>
<comment type="subunit">
    <text evidence="6">Component of the RIX1 complex, composed of IPI1, RIX1/IPI2 and IPI3 in a 1:2:2 stoichiometry. The complex interacts (via RIX1) with MDN1 (via its hexameric AAA ATPase ring) and the pre-60S ribosome particles.</text>
</comment>
<name>A0A1Y2ABS2_9PLEO</name>
<sequence length="575" mass="61707">MLTEQFVASIAAHTKPNTGITKDAGIFLHEYQPLAAQRHVFKKSATAPNGLAVSREHIFAAQAEKAVLHVYNREKGNQEVVVPFQERIHSIALAAKETVLLLGTASGRILAWETSSGRLVSTSTSHLQAVTTIAVDPTSNFFLSGSSDSMIHVWNLPSILSFSPDASRAPIHTLSTHRGPVTSLVCGHSHSAANIAVSISDDKSAIVWDYHRGQALRTYLLPETPSAVILDPADRAFYVAYEDGSLQTISFYDEVQQSTPIDALRDTSSAHRPIQPPTKARYNAESQKLGGALSLGLSWDGTTLISGHASGKMASWDIAKGNYISTIVTLPGPVTNLQFLAPTGFPNAPEPKFKIHAVVKPRQDLGTSNSGSGLVPANYTLNVQFTGRLSTPNISATETTKSAKTDFEEALTHSSFPTHMLEESLAELETWNSQSNGTAAATGDFLSFSSLDGGSGTQGGNPDEVKELKRQLASLQRVQKVAFKQLADLREEKQWFTARENKRTRRKELRAKKKLGLVNGNGNGNGHGDVEMSNASEEDDGSGDSESGESAAETSDDGDDDAEVSDPEEGSAADR</sequence>
<comment type="function">
    <text evidence="1 6">Component of the RIX1 complex required for processing of ITS2 sequences from 35S pre-rRNA.</text>
</comment>
<feature type="compositionally biased region" description="Acidic residues" evidence="8">
    <location>
        <begin position="536"/>
        <end position="547"/>
    </location>
</feature>
<evidence type="ECO:0000256" key="3">
    <source>
        <dbReference type="ARBA" id="ARBA00022574"/>
    </source>
</evidence>
<feature type="repeat" description="WD" evidence="5">
    <location>
        <begin position="123"/>
        <end position="156"/>
    </location>
</feature>
<dbReference type="InterPro" id="IPR045227">
    <property type="entry name" value="WDR18/Ipi3/RID3"/>
</dbReference>